<feature type="binding site" evidence="6">
    <location>
        <begin position="209"/>
        <end position="213"/>
    </location>
    <ligand>
        <name>ATP</name>
        <dbReference type="ChEBI" id="CHEBI:30616"/>
    </ligand>
</feature>
<evidence type="ECO:0000256" key="4">
    <source>
        <dbReference type="ARBA" id="ARBA00022777"/>
    </source>
</evidence>
<evidence type="ECO:0000256" key="6">
    <source>
        <dbReference type="HAMAP-Rule" id="MF_00020"/>
    </source>
</evidence>
<comment type="pathway">
    <text evidence="6">Metabolic intermediate biosynthesis; acetyl-CoA biosynthesis; acetyl-CoA from acetate: step 1/2.</text>
</comment>
<keyword evidence="9" id="KW-1185">Reference proteome</keyword>
<gene>
    <name evidence="6" type="primary">ackA</name>
    <name evidence="8" type="ORF">MOZ64_10490</name>
</gene>
<dbReference type="InterPro" id="IPR000890">
    <property type="entry name" value="Aliphatic_acid_kin_short-chain"/>
</dbReference>
<dbReference type="NCBIfam" id="TIGR00016">
    <property type="entry name" value="ackA"/>
    <property type="match status" value="1"/>
</dbReference>
<feature type="active site" description="Proton donor/acceptor" evidence="6">
    <location>
        <position position="149"/>
    </location>
</feature>
<comment type="catalytic activity">
    <reaction evidence="6">
        <text>acetate + ATP = acetyl phosphate + ADP</text>
        <dbReference type="Rhea" id="RHEA:11352"/>
        <dbReference type="ChEBI" id="CHEBI:22191"/>
        <dbReference type="ChEBI" id="CHEBI:30089"/>
        <dbReference type="ChEBI" id="CHEBI:30616"/>
        <dbReference type="ChEBI" id="CHEBI:456216"/>
        <dbReference type="EC" id="2.7.2.1"/>
    </reaction>
</comment>
<comment type="caution">
    <text evidence="8">The sequence shown here is derived from an EMBL/GenBank/DDBJ whole genome shotgun (WGS) entry which is preliminary data.</text>
</comment>
<comment type="subunit">
    <text evidence="6">Homodimer.</text>
</comment>
<evidence type="ECO:0000313" key="9">
    <source>
        <dbReference type="Proteomes" id="UP001285244"/>
    </source>
</evidence>
<comment type="function">
    <text evidence="6">Catalyzes the formation of acetyl phosphate from acetate and ATP. Can also catalyze the reverse reaction.</text>
</comment>
<keyword evidence="3 6" id="KW-0547">Nucleotide-binding</keyword>
<reference evidence="8 9" key="1">
    <citation type="submission" date="2022-03" db="EMBL/GenBank/DDBJ databases">
        <title>Novel taxa within the pig intestine.</title>
        <authorList>
            <person name="Wylensek D."/>
            <person name="Bishof K."/>
            <person name="Afrizal A."/>
            <person name="Clavel T."/>
        </authorList>
    </citation>
    <scope>NUCLEOTIDE SEQUENCE [LARGE SCALE GENOMIC DNA]</scope>
    <source>
        <strain evidence="8 9">Cla-KB-P134</strain>
    </source>
</reference>
<accession>A0ABU4WNY5</accession>
<evidence type="ECO:0000256" key="7">
    <source>
        <dbReference type="RuleBase" id="RU003835"/>
    </source>
</evidence>
<dbReference type="SUPFAM" id="SSF53067">
    <property type="entry name" value="Actin-like ATPase domain"/>
    <property type="match status" value="2"/>
</dbReference>
<sequence length="402" mass="44600">MSTIVMSVNAGSTSLKFQVFQMPEEIVLASGNIERIGLEDSIFGMKLKGESEKIKKVLPIKDHSVAVEQLMDALIEYKIVNHLTDIKAVGHRVVHGGEYFSHSVPVDEWSESKVEELCELAPLHNPGALVGLRSLRKALPDAKHCFSFDTAFFQTMPEENYIYPIPYEYYEKDHIRRYGAHGISHEYLTKRLAEIEGKPVDQMNIITCHLGGGASIVAVRNGKAFKVSMGFTPLGGIMMGTRCGDIDPAIVVYLMRKYHYTAEELDTILNKKSGLLGVSGISSDMRDVIEASAKGNQRAILTFSIYVSRVVEQIAGYYGLMGGADAIVFSAGVGENNDIIRQEVCDRLKCMGVKVPADNNFYIRGEEAKLSSDDSKVDVWLIPTNEELVIARDAYKIYTNDK</sequence>
<comment type="cofactor">
    <cofactor evidence="6">
        <name>Mg(2+)</name>
        <dbReference type="ChEBI" id="CHEBI:18420"/>
    </cofactor>
    <cofactor evidence="6">
        <name>Mn(2+)</name>
        <dbReference type="ChEBI" id="CHEBI:29035"/>
    </cofactor>
    <text evidence="6">Mg(2+). Can also accept Mn(2+).</text>
</comment>
<comment type="subcellular location">
    <subcellularLocation>
        <location evidence="6">Cytoplasm</location>
    </subcellularLocation>
</comment>
<feature type="binding site" evidence="6">
    <location>
        <position position="386"/>
    </location>
    <ligand>
        <name>Mg(2+)</name>
        <dbReference type="ChEBI" id="CHEBI:18420"/>
    </ligand>
</feature>
<evidence type="ECO:0000256" key="3">
    <source>
        <dbReference type="ARBA" id="ARBA00022741"/>
    </source>
</evidence>
<keyword evidence="6" id="KW-0460">Magnesium</keyword>
<feature type="binding site" evidence="6">
    <location>
        <position position="92"/>
    </location>
    <ligand>
        <name>substrate</name>
    </ligand>
</feature>
<evidence type="ECO:0000256" key="2">
    <source>
        <dbReference type="ARBA" id="ARBA00022679"/>
    </source>
</evidence>
<dbReference type="PRINTS" id="PR00471">
    <property type="entry name" value="ACETATEKNASE"/>
</dbReference>
<dbReference type="Proteomes" id="UP001285244">
    <property type="component" value="Unassembled WGS sequence"/>
</dbReference>
<feature type="binding site" evidence="6">
    <location>
        <position position="16"/>
    </location>
    <ligand>
        <name>ATP</name>
        <dbReference type="ChEBI" id="CHEBI:30616"/>
    </ligand>
</feature>
<name>A0ABU4WNY5_9FIRM</name>
<feature type="site" description="Transition state stabilizer" evidence="6">
    <location>
        <position position="181"/>
    </location>
</feature>
<dbReference type="PROSITE" id="PS01076">
    <property type="entry name" value="ACETATE_KINASE_2"/>
    <property type="match status" value="1"/>
</dbReference>
<keyword evidence="5 6" id="KW-0067">ATP-binding</keyword>
<dbReference type="Pfam" id="PF00871">
    <property type="entry name" value="Acetate_kinase"/>
    <property type="match status" value="1"/>
</dbReference>
<dbReference type="PANTHER" id="PTHR21060">
    <property type="entry name" value="ACETATE KINASE"/>
    <property type="match status" value="1"/>
</dbReference>
<dbReference type="PROSITE" id="PS01075">
    <property type="entry name" value="ACETATE_KINASE_1"/>
    <property type="match status" value="1"/>
</dbReference>
<dbReference type="GO" id="GO:0016301">
    <property type="term" value="F:kinase activity"/>
    <property type="evidence" value="ECO:0007669"/>
    <property type="project" value="UniProtKB-KW"/>
</dbReference>
<dbReference type="EMBL" id="JALBUS010000022">
    <property type="protein sequence ID" value="MDX8418261.1"/>
    <property type="molecule type" value="Genomic_DNA"/>
</dbReference>
<feature type="binding site" evidence="6">
    <location>
        <position position="9"/>
    </location>
    <ligand>
        <name>Mg(2+)</name>
        <dbReference type="ChEBI" id="CHEBI:18420"/>
    </ligand>
</feature>
<feature type="binding site" evidence="6">
    <location>
        <begin position="284"/>
        <end position="286"/>
    </location>
    <ligand>
        <name>ATP</name>
        <dbReference type="ChEBI" id="CHEBI:30616"/>
    </ligand>
</feature>
<evidence type="ECO:0000313" key="8">
    <source>
        <dbReference type="EMBL" id="MDX8418261.1"/>
    </source>
</evidence>
<evidence type="ECO:0000256" key="1">
    <source>
        <dbReference type="ARBA" id="ARBA00008748"/>
    </source>
</evidence>
<dbReference type="RefSeq" id="WP_320326509.1">
    <property type="nucleotide sequence ID" value="NZ_JALBUS010000022.1"/>
</dbReference>
<keyword evidence="6" id="KW-0479">Metal-binding</keyword>
<feature type="binding site" evidence="6">
    <location>
        <begin position="332"/>
        <end position="336"/>
    </location>
    <ligand>
        <name>ATP</name>
        <dbReference type="ChEBI" id="CHEBI:30616"/>
    </ligand>
</feature>
<proteinExistence type="inferred from homology"/>
<dbReference type="InterPro" id="IPR043129">
    <property type="entry name" value="ATPase_NBD"/>
</dbReference>
<keyword evidence="6" id="KW-0963">Cytoplasm</keyword>
<keyword evidence="4 6" id="KW-0418">Kinase</keyword>
<evidence type="ECO:0000256" key="5">
    <source>
        <dbReference type="ARBA" id="ARBA00022840"/>
    </source>
</evidence>
<keyword evidence="2 6" id="KW-0808">Transferase</keyword>
<dbReference type="HAMAP" id="MF_00020">
    <property type="entry name" value="Acetate_kinase"/>
    <property type="match status" value="1"/>
</dbReference>
<feature type="site" description="Transition state stabilizer" evidence="6">
    <location>
        <position position="242"/>
    </location>
</feature>
<dbReference type="InterPro" id="IPR004372">
    <property type="entry name" value="Ac/propionate_kinase"/>
</dbReference>
<protein>
    <recommendedName>
        <fullName evidence="6">Acetate kinase</fullName>
        <ecNumber evidence="6">2.7.2.1</ecNumber>
    </recommendedName>
    <alternativeName>
        <fullName evidence="6">Acetokinase</fullName>
    </alternativeName>
</protein>
<organism evidence="8 9">
    <name type="scientific">Absicoccus intestinalis</name>
    <dbReference type="NCBI Taxonomy" id="2926319"/>
    <lineage>
        <taxon>Bacteria</taxon>
        <taxon>Bacillati</taxon>
        <taxon>Bacillota</taxon>
        <taxon>Erysipelotrichia</taxon>
        <taxon>Erysipelotrichales</taxon>
        <taxon>Erysipelotrichaceae</taxon>
        <taxon>Absicoccus</taxon>
    </lineage>
</organism>
<comment type="similarity">
    <text evidence="1 6 7">Belongs to the acetokinase family.</text>
</comment>
<dbReference type="InterPro" id="IPR023865">
    <property type="entry name" value="Aliphatic_acid_kinase_CS"/>
</dbReference>
<dbReference type="PIRSF" id="PIRSF000722">
    <property type="entry name" value="Acetate_prop_kin"/>
    <property type="match status" value="1"/>
</dbReference>
<dbReference type="EC" id="2.7.2.1" evidence="6"/>
<dbReference type="PANTHER" id="PTHR21060:SF15">
    <property type="entry name" value="ACETATE KINASE-RELATED"/>
    <property type="match status" value="1"/>
</dbReference>
<dbReference type="CDD" id="cd24010">
    <property type="entry name" value="ASKHA_NBD_AcK_PK"/>
    <property type="match status" value="1"/>
</dbReference>
<dbReference type="Gene3D" id="3.30.420.40">
    <property type="match status" value="2"/>
</dbReference>